<name>A0ABQ2DNW0_9MICC</name>
<evidence type="ECO:0000313" key="2">
    <source>
        <dbReference type="Proteomes" id="UP000606115"/>
    </source>
</evidence>
<dbReference type="GeneID" id="303304374"/>
<evidence type="ECO:0000313" key="1">
    <source>
        <dbReference type="EMBL" id="GGJ61354.1"/>
    </source>
</evidence>
<proteinExistence type="predicted"/>
<protein>
    <submittedName>
        <fullName evidence="1">Uncharacterized protein</fullName>
    </submittedName>
</protein>
<accession>A0ABQ2DNW0</accession>
<dbReference type="EMBL" id="BMKX01000004">
    <property type="protein sequence ID" value="GGJ61354.1"/>
    <property type="molecule type" value="Genomic_DNA"/>
</dbReference>
<comment type="caution">
    <text evidence="1">The sequence shown here is derived from an EMBL/GenBank/DDBJ whole genome shotgun (WGS) entry which is preliminary data.</text>
</comment>
<sequence length="72" mass="8021">MTDINLNLALSKSQISDLVNALEDHRDDFLRKAVEAQNGFGLDPEYWKSRAGDIDATLLTVRSAIRMSIGQD</sequence>
<reference evidence="2" key="1">
    <citation type="journal article" date="2019" name="Int. J. Syst. Evol. Microbiol.">
        <title>The Global Catalogue of Microorganisms (GCM) 10K type strain sequencing project: providing services to taxonomists for standard genome sequencing and annotation.</title>
        <authorList>
            <consortium name="The Broad Institute Genomics Platform"/>
            <consortium name="The Broad Institute Genome Sequencing Center for Infectious Disease"/>
            <person name="Wu L."/>
            <person name="Ma J."/>
        </authorList>
    </citation>
    <scope>NUCLEOTIDE SEQUENCE [LARGE SCALE GENOMIC DNA]</scope>
    <source>
        <strain evidence="2">CGMCC 1.3685</strain>
    </source>
</reference>
<keyword evidence="2" id="KW-1185">Reference proteome</keyword>
<gene>
    <name evidence="1" type="ORF">GCM10007173_20160</name>
</gene>
<organism evidence="1 2">
    <name type="scientific">Glutamicibacter ardleyensis</name>
    <dbReference type="NCBI Taxonomy" id="225894"/>
    <lineage>
        <taxon>Bacteria</taxon>
        <taxon>Bacillati</taxon>
        <taxon>Actinomycetota</taxon>
        <taxon>Actinomycetes</taxon>
        <taxon>Micrococcales</taxon>
        <taxon>Micrococcaceae</taxon>
        <taxon>Glutamicibacter</taxon>
    </lineage>
</organism>
<dbReference type="Proteomes" id="UP000606115">
    <property type="component" value="Unassembled WGS sequence"/>
</dbReference>
<dbReference type="RefSeq" id="WP_188685475.1">
    <property type="nucleotide sequence ID" value="NZ_BMKX01000004.1"/>
</dbReference>